<dbReference type="PRINTS" id="PR00237">
    <property type="entry name" value="GPCRRHODOPSN"/>
</dbReference>
<keyword evidence="7 9" id="KW-0675">Receptor</keyword>
<proteinExistence type="inferred from homology"/>
<dbReference type="PANTHER" id="PTHR11334">
    <property type="entry name" value="MAS-RELATED G-PROTEIN COUPLED RECEPTOR"/>
    <property type="match status" value="1"/>
</dbReference>
<keyword evidence="3 9" id="KW-0812">Transmembrane</keyword>
<dbReference type="InterPro" id="IPR000276">
    <property type="entry name" value="GPCR_Rhodpsn"/>
</dbReference>
<evidence type="ECO:0000313" key="12">
    <source>
        <dbReference type="EMBL" id="CDG86294.1"/>
    </source>
</evidence>
<evidence type="ECO:0000256" key="10">
    <source>
        <dbReference type="SAM" id="Phobius"/>
    </source>
</evidence>
<reference evidence="12" key="3">
    <citation type="journal article" date="2019" name="Gene Rep">
        <title>Eutherian third-party data gene collections.</title>
        <authorList>
            <person name="Premzl M."/>
        </authorList>
    </citation>
    <scope>NUCLEOTIDE SEQUENCE</scope>
</reference>
<dbReference type="GeneID" id="101439421"/>
<dbReference type="PROSITE" id="PS50262">
    <property type="entry name" value="G_PROTEIN_RECEP_F1_2"/>
    <property type="match status" value="1"/>
</dbReference>
<accession>W8W3N6</accession>
<comment type="similarity">
    <text evidence="9">Belongs to the G-protein coupled receptor 1 family.</text>
</comment>
<evidence type="ECO:0000256" key="5">
    <source>
        <dbReference type="ARBA" id="ARBA00023040"/>
    </source>
</evidence>
<name>W8W3N6_DASNO</name>
<dbReference type="GO" id="GO:0005886">
    <property type="term" value="C:plasma membrane"/>
    <property type="evidence" value="ECO:0007669"/>
    <property type="project" value="UniProtKB-SubCell"/>
</dbReference>
<keyword evidence="4 10" id="KW-1133">Transmembrane helix</keyword>
<evidence type="ECO:0000259" key="11">
    <source>
        <dbReference type="PROSITE" id="PS50262"/>
    </source>
</evidence>
<organism evidence="12">
    <name type="scientific">Dasypus novemcinctus</name>
    <name type="common">Nine-banded armadillo</name>
    <dbReference type="NCBI Taxonomy" id="9361"/>
    <lineage>
        <taxon>Eukaryota</taxon>
        <taxon>Metazoa</taxon>
        <taxon>Chordata</taxon>
        <taxon>Craniata</taxon>
        <taxon>Vertebrata</taxon>
        <taxon>Euteleostomi</taxon>
        <taxon>Mammalia</taxon>
        <taxon>Eutheria</taxon>
        <taxon>Xenarthra</taxon>
        <taxon>Cingulata</taxon>
        <taxon>Dasypodidae</taxon>
        <taxon>Dasypus</taxon>
    </lineage>
</organism>
<evidence type="ECO:0000256" key="6">
    <source>
        <dbReference type="ARBA" id="ARBA00023136"/>
    </source>
</evidence>
<keyword evidence="2" id="KW-1003">Cell membrane</keyword>
<feature type="transmembrane region" description="Helical" evidence="10">
    <location>
        <begin position="104"/>
        <end position="122"/>
    </location>
</feature>
<dbReference type="Gene3D" id="1.20.1070.10">
    <property type="entry name" value="Rhodopsin 7-helix transmembrane proteins"/>
    <property type="match status" value="1"/>
</dbReference>
<feature type="transmembrane region" description="Helical" evidence="10">
    <location>
        <begin position="182"/>
        <end position="207"/>
    </location>
</feature>
<dbReference type="PRINTS" id="PR02108">
    <property type="entry name" value="MRGPCRFAMILY"/>
</dbReference>
<dbReference type="InterPro" id="IPR017452">
    <property type="entry name" value="GPCR_Rhodpsn_7TM"/>
</dbReference>
<feature type="domain" description="G-protein coupled receptors family 1 profile" evidence="11">
    <location>
        <begin position="44"/>
        <end position="276"/>
    </location>
</feature>
<dbReference type="KEGG" id="dnm:101439421"/>
<dbReference type="OrthoDB" id="9631784at2759"/>
<dbReference type="EMBL" id="HG426176">
    <property type="protein sequence ID" value="CDG86294.1"/>
    <property type="molecule type" value="Genomic_DNA"/>
</dbReference>
<sequence length="321" mass="36360">MDATSTAWSTEVTWRIESEEVFPGVENLALSLLTLIISPVGLVGNGIVLWLLGFCMRRNVFSVYILNLASADFLFLCCRIMESLEIPFIYYHRFKFEIPKCFEIVLSCAYITGLSLLSALSVERCLSVLCPVWYRCSRPKHTSSVVCALLWALSLLLSILDGNYCGFLFSDFEDTWCRIFDFITAAWLIFLFAVLSGSSLALLTRMLCGSWWMQLTRPYVAILLSVLAFLLCGLPYGISWFLLFWTWKHPTLSCSVHCPVGLVLACVNSCANPIIYFFVGSFRHRQRLRQTLRLVLQRALQDVPETDDSGASLPPETMKMA</sequence>
<reference evidence="12" key="1">
    <citation type="journal article" date="2014" name="Gene">
        <title>Comparative genomic analysis of eutherian Mas-related G protein-coupled receptor genes.</title>
        <authorList>
            <person name="Premzl M."/>
        </authorList>
    </citation>
    <scope>NUCLEOTIDE SEQUENCE</scope>
</reference>
<keyword evidence="5 9" id="KW-0297">G-protein coupled receptor</keyword>
<evidence type="ECO:0000256" key="9">
    <source>
        <dbReference type="RuleBase" id="RU000688"/>
    </source>
</evidence>
<keyword evidence="6 10" id="KW-0472">Membrane</keyword>
<dbReference type="PANTHER" id="PTHR11334:SF29">
    <property type="entry name" value="MAS-RELATED G-PROTEIN COUPLED RECEPTOR MEMBER X2"/>
    <property type="match status" value="1"/>
</dbReference>
<keyword evidence="8 9" id="KW-0807">Transducer</keyword>
<feature type="transmembrane region" description="Helical" evidence="10">
    <location>
        <begin position="259"/>
        <end position="279"/>
    </location>
</feature>
<dbReference type="SUPFAM" id="SSF81321">
    <property type="entry name" value="Family A G protein-coupled receptor-like"/>
    <property type="match status" value="1"/>
</dbReference>
<comment type="subcellular location">
    <subcellularLocation>
        <location evidence="1">Cell membrane</location>
        <topology evidence="1">Multi-pass membrane protein</topology>
    </subcellularLocation>
</comment>
<feature type="transmembrane region" description="Helical" evidence="10">
    <location>
        <begin position="143"/>
        <end position="162"/>
    </location>
</feature>
<evidence type="ECO:0000256" key="3">
    <source>
        <dbReference type="ARBA" id="ARBA00022692"/>
    </source>
</evidence>
<dbReference type="InterPro" id="IPR026234">
    <property type="entry name" value="MRGPCRFAMILY"/>
</dbReference>
<evidence type="ECO:0000256" key="2">
    <source>
        <dbReference type="ARBA" id="ARBA00022475"/>
    </source>
</evidence>
<evidence type="ECO:0000256" key="7">
    <source>
        <dbReference type="ARBA" id="ARBA00023170"/>
    </source>
</evidence>
<feature type="transmembrane region" description="Helical" evidence="10">
    <location>
        <begin position="64"/>
        <end position="84"/>
    </location>
</feature>
<reference evidence="12" key="2">
    <citation type="journal article" date="2016" name="Data Brief">
        <title>Curated eutherian third party data gene data sets.</title>
        <authorList>
            <person name="Premzl M."/>
        </authorList>
    </citation>
    <scope>NUCLEOTIDE SEQUENCE</scope>
</reference>
<dbReference type="CTD" id="117194"/>
<evidence type="ECO:0000256" key="1">
    <source>
        <dbReference type="ARBA" id="ARBA00004651"/>
    </source>
</evidence>
<feature type="transmembrane region" description="Helical" evidence="10">
    <location>
        <begin position="28"/>
        <end position="52"/>
    </location>
</feature>
<dbReference type="Pfam" id="PF00001">
    <property type="entry name" value="7tm_1"/>
    <property type="match status" value="1"/>
</dbReference>
<dbReference type="GO" id="GO:0004930">
    <property type="term" value="F:G protein-coupled receptor activity"/>
    <property type="evidence" value="ECO:0007669"/>
    <property type="project" value="UniProtKB-KW"/>
</dbReference>
<protein>
    <submittedName>
        <fullName evidence="12">Mas-related G protein-coupled receptor G2</fullName>
    </submittedName>
</protein>
<evidence type="ECO:0000256" key="4">
    <source>
        <dbReference type="ARBA" id="ARBA00022989"/>
    </source>
</evidence>
<dbReference type="AlphaFoldDB" id="W8W3N6"/>
<feature type="transmembrane region" description="Helical" evidence="10">
    <location>
        <begin position="219"/>
        <end position="247"/>
    </location>
</feature>
<dbReference type="FunFam" id="1.20.1070.10:FF:000140">
    <property type="entry name" value="Mas-related G-protein coupled receptor member X2"/>
    <property type="match status" value="1"/>
</dbReference>
<evidence type="ECO:0000256" key="8">
    <source>
        <dbReference type="ARBA" id="ARBA00023224"/>
    </source>
</evidence>
<dbReference type="PROSITE" id="PS00237">
    <property type="entry name" value="G_PROTEIN_RECEP_F1_1"/>
    <property type="match status" value="1"/>
</dbReference>
<gene>
    <name evidence="12" type="primary">MGRG2</name>
</gene>